<dbReference type="InterPro" id="IPR002156">
    <property type="entry name" value="RNaseH_domain"/>
</dbReference>
<dbReference type="Proteomes" id="UP000275267">
    <property type="component" value="Unassembled WGS sequence"/>
</dbReference>
<dbReference type="OrthoDB" id="1906820at2759"/>
<dbReference type="InterPro" id="IPR036397">
    <property type="entry name" value="RNaseH_sf"/>
</dbReference>
<dbReference type="PANTHER" id="PTHR47074:SF70">
    <property type="entry name" value="OS07G0513450 PROTEIN"/>
    <property type="match status" value="1"/>
</dbReference>
<dbReference type="InterPro" id="IPR044730">
    <property type="entry name" value="RNase_H-like_dom_plant"/>
</dbReference>
<accession>A0A3L6SJJ2</accession>
<dbReference type="CDD" id="cd06222">
    <property type="entry name" value="RNase_H_like"/>
    <property type="match status" value="1"/>
</dbReference>
<dbReference type="STRING" id="4540.A0A3L6SJJ2"/>
<dbReference type="InterPro" id="IPR052929">
    <property type="entry name" value="RNase_H-like_EbsB-rel"/>
</dbReference>
<organism evidence="2 3">
    <name type="scientific">Panicum miliaceum</name>
    <name type="common">Proso millet</name>
    <name type="synonym">Broomcorn millet</name>
    <dbReference type="NCBI Taxonomy" id="4540"/>
    <lineage>
        <taxon>Eukaryota</taxon>
        <taxon>Viridiplantae</taxon>
        <taxon>Streptophyta</taxon>
        <taxon>Embryophyta</taxon>
        <taxon>Tracheophyta</taxon>
        <taxon>Spermatophyta</taxon>
        <taxon>Magnoliopsida</taxon>
        <taxon>Liliopsida</taxon>
        <taxon>Poales</taxon>
        <taxon>Poaceae</taxon>
        <taxon>PACMAD clade</taxon>
        <taxon>Panicoideae</taxon>
        <taxon>Panicodae</taxon>
        <taxon>Paniceae</taxon>
        <taxon>Panicinae</taxon>
        <taxon>Panicum</taxon>
        <taxon>Panicum sect. Panicum</taxon>
    </lineage>
</organism>
<dbReference type="SUPFAM" id="SSF53098">
    <property type="entry name" value="Ribonuclease H-like"/>
    <property type="match status" value="1"/>
</dbReference>
<sequence length="207" mass="22852">MEEERIRLAGLSSAMQVSAHVLSLSEEKKLLIVELLWSWWDARNKANAGEPRRTTEEVIYRARKVTKQLPYATTAAGVQMARTCAPRWTPPPPDIWKINVDAACWAKEIDGAWGFVIRDHQGSVVLAGAGRLAVVCDALCAESHTCIEALQVVADHGMQRIIMKTDSQTLVKALQSDVMDRAPSERGEIHYGDFVYLSGGLACSSFL</sequence>
<comment type="caution">
    <text evidence="2">The sequence shown here is derived from an EMBL/GenBank/DDBJ whole genome shotgun (WGS) entry which is preliminary data.</text>
</comment>
<dbReference type="EMBL" id="PQIB02000004">
    <property type="protein sequence ID" value="RLN22769.1"/>
    <property type="molecule type" value="Genomic_DNA"/>
</dbReference>
<feature type="domain" description="RNase H type-1" evidence="1">
    <location>
        <begin position="99"/>
        <end position="180"/>
    </location>
</feature>
<dbReference type="GO" id="GO:0004523">
    <property type="term" value="F:RNA-DNA hybrid ribonuclease activity"/>
    <property type="evidence" value="ECO:0007669"/>
    <property type="project" value="InterPro"/>
</dbReference>
<evidence type="ECO:0000259" key="1">
    <source>
        <dbReference type="Pfam" id="PF13456"/>
    </source>
</evidence>
<evidence type="ECO:0000313" key="3">
    <source>
        <dbReference type="Proteomes" id="UP000275267"/>
    </source>
</evidence>
<keyword evidence="3" id="KW-1185">Reference proteome</keyword>
<gene>
    <name evidence="2" type="ORF">C2845_PM07G31160</name>
</gene>
<dbReference type="AlphaFoldDB" id="A0A3L6SJJ2"/>
<reference evidence="3" key="1">
    <citation type="journal article" date="2019" name="Nat. Commun.">
        <title>The genome of broomcorn millet.</title>
        <authorList>
            <person name="Zou C."/>
            <person name="Miki D."/>
            <person name="Li D."/>
            <person name="Tang Q."/>
            <person name="Xiao L."/>
            <person name="Rajput S."/>
            <person name="Deng P."/>
            <person name="Jia W."/>
            <person name="Huang R."/>
            <person name="Zhang M."/>
            <person name="Sun Y."/>
            <person name="Hu J."/>
            <person name="Fu X."/>
            <person name="Schnable P.S."/>
            <person name="Li F."/>
            <person name="Zhang H."/>
            <person name="Feng B."/>
            <person name="Zhu X."/>
            <person name="Liu R."/>
            <person name="Schnable J.C."/>
            <person name="Zhu J.-K."/>
            <person name="Zhang H."/>
        </authorList>
    </citation>
    <scope>NUCLEOTIDE SEQUENCE [LARGE SCALE GENOMIC DNA]</scope>
</reference>
<dbReference type="InterPro" id="IPR012337">
    <property type="entry name" value="RNaseH-like_sf"/>
</dbReference>
<proteinExistence type="predicted"/>
<protein>
    <recommendedName>
        <fullName evidence="1">RNase H type-1 domain-containing protein</fullName>
    </recommendedName>
</protein>
<dbReference type="GO" id="GO:0003676">
    <property type="term" value="F:nucleic acid binding"/>
    <property type="evidence" value="ECO:0007669"/>
    <property type="project" value="InterPro"/>
</dbReference>
<dbReference type="Pfam" id="PF13456">
    <property type="entry name" value="RVT_3"/>
    <property type="match status" value="1"/>
</dbReference>
<dbReference type="Gene3D" id="3.30.420.10">
    <property type="entry name" value="Ribonuclease H-like superfamily/Ribonuclease H"/>
    <property type="match status" value="1"/>
</dbReference>
<name>A0A3L6SJJ2_PANMI</name>
<dbReference type="PANTHER" id="PTHR47074">
    <property type="entry name" value="BNAC02G40300D PROTEIN"/>
    <property type="match status" value="1"/>
</dbReference>
<evidence type="ECO:0000313" key="2">
    <source>
        <dbReference type="EMBL" id="RLN22769.1"/>
    </source>
</evidence>